<proteinExistence type="predicted"/>
<accession>A0A2D2DGR4</accession>
<evidence type="ECO:0000256" key="1">
    <source>
        <dbReference type="SAM" id="Phobius"/>
    </source>
</evidence>
<dbReference type="InterPro" id="IPR021296">
    <property type="entry name" value="DUF2868"/>
</dbReference>
<keyword evidence="3" id="KW-1185">Reference proteome</keyword>
<feature type="transmembrane region" description="Helical" evidence="1">
    <location>
        <begin position="84"/>
        <end position="104"/>
    </location>
</feature>
<evidence type="ECO:0000313" key="2">
    <source>
        <dbReference type="EMBL" id="ATQ74166.1"/>
    </source>
</evidence>
<organism evidence="2 3">
    <name type="scientific">Massilia violaceinigra</name>
    <dbReference type="NCBI Taxonomy" id="2045208"/>
    <lineage>
        <taxon>Bacteria</taxon>
        <taxon>Pseudomonadati</taxon>
        <taxon>Pseudomonadota</taxon>
        <taxon>Betaproteobacteria</taxon>
        <taxon>Burkholderiales</taxon>
        <taxon>Oxalobacteraceae</taxon>
        <taxon>Telluria group</taxon>
        <taxon>Massilia</taxon>
    </lineage>
</organism>
<keyword evidence="1" id="KW-1133">Transmembrane helix</keyword>
<feature type="transmembrane region" description="Helical" evidence="1">
    <location>
        <begin position="116"/>
        <end position="140"/>
    </location>
</feature>
<dbReference type="RefSeq" id="WP_099874157.1">
    <property type="nucleotide sequence ID" value="NZ_CP024608.1"/>
</dbReference>
<name>A0A2D2DGR4_9BURK</name>
<dbReference type="AlphaFoldDB" id="A0A2D2DGR4"/>
<evidence type="ECO:0008006" key="4">
    <source>
        <dbReference type="Google" id="ProtNLM"/>
    </source>
</evidence>
<reference evidence="2" key="1">
    <citation type="submission" date="2017-10" db="EMBL/GenBank/DDBJ databases">
        <title>Massilia psychrophilum sp. nov., a novel purple-pigmented bacterium isolated from Tianshan glacier, Xinjiang Municipality, China.</title>
        <authorList>
            <person name="Wang H."/>
        </authorList>
    </citation>
    <scope>NUCLEOTIDE SEQUENCE [LARGE SCALE GENOMIC DNA]</scope>
    <source>
        <strain evidence="2">B2</strain>
    </source>
</reference>
<dbReference type="Proteomes" id="UP000229897">
    <property type="component" value="Chromosome"/>
</dbReference>
<keyword evidence="1" id="KW-0812">Transmembrane</keyword>
<gene>
    <name evidence="2" type="ORF">CR152_06330</name>
</gene>
<dbReference type="KEGG" id="mass:CR152_06330"/>
<feature type="transmembrane region" description="Helical" evidence="1">
    <location>
        <begin position="198"/>
        <end position="219"/>
    </location>
</feature>
<dbReference type="OrthoDB" id="4998316at2"/>
<feature type="transmembrane region" description="Helical" evidence="1">
    <location>
        <begin position="239"/>
        <end position="259"/>
    </location>
</feature>
<sequence>MNEQVARDVVLVRSVETMDGKHEILSDDDRLYASRSARELAQWQASDSKAAVTNEHFLQQRAEQILKRLGERTPAFAAIARRRAGFKALSLGLPLLALVLGAAVDRIGDPHRVDLLSAPLLAIIGWNVAVYLLLLAWLFVPARKNGWVSPALLRRLSGAQLTLPRKLPNVLASALADFSLQWTELSAKLTLARLARTMHLAAAMFALGAVLSLYARGFLSEYVAGWESTFLGAGQVHAILSALFAPAMALLPLEGFSVADIEALHFSKTPSGVGGARWVHLYGATLLLLVVLPRLILAGVAHWRAQRMHNRFPLDLEQPYFRKLNGEAGTTAPAVLRVLPYSFTLDEARDKGLSQVAVTLFGEQARVMLRPSSGYGEEAVDSLRDLTADDPNVTATAVLFSLAATPEKENQGAFLDYLVRSSKRGIAVLIDESALVERSVAQDGDDVRLAERIALWQQFCNFHRAPATIVNLLDPERRPLEPGAGLSLSKAS</sequence>
<dbReference type="Pfam" id="PF11067">
    <property type="entry name" value="DUF2868"/>
    <property type="match status" value="1"/>
</dbReference>
<keyword evidence="1" id="KW-0472">Membrane</keyword>
<protein>
    <recommendedName>
        <fullName evidence="4">DUF2868 domain-containing protein</fullName>
    </recommendedName>
</protein>
<feature type="transmembrane region" description="Helical" evidence="1">
    <location>
        <begin position="279"/>
        <end position="303"/>
    </location>
</feature>
<evidence type="ECO:0000313" key="3">
    <source>
        <dbReference type="Proteomes" id="UP000229897"/>
    </source>
</evidence>
<dbReference type="EMBL" id="CP024608">
    <property type="protein sequence ID" value="ATQ74166.1"/>
    <property type="molecule type" value="Genomic_DNA"/>
</dbReference>